<dbReference type="GO" id="GO:0005525">
    <property type="term" value="F:GTP binding"/>
    <property type="evidence" value="ECO:0007669"/>
    <property type="project" value="UniProtKB-UniRule"/>
</dbReference>
<evidence type="ECO:0000256" key="3">
    <source>
        <dbReference type="ARBA" id="ARBA00022723"/>
    </source>
</evidence>
<keyword evidence="1 8" id="KW-0963">Cytoplasm</keyword>
<dbReference type="InterPro" id="IPR025877">
    <property type="entry name" value="MobA-like_NTP_Trfase"/>
</dbReference>
<keyword evidence="4 8" id="KW-0547">Nucleotide-binding</keyword>
<evidence type="ECO:0000313" key="10">
    <source>
        <dbReference type="EMBL" id="MBE9041231.1"/>
    </source>
</evidence>
<feature type="domain" description="MobA-like NTP transferase" evidence="9">
    <location>
        <begin position="8"/>
        <end position="162"/>
    </location>
</feature>
<keyword evidence="2 8" id="KW-0808">Transferase</keyword>
<evidence type="ECO:0000256" key="1">
    <source>
        <dbReference type="ARBA" id="ARBA00022490"/>
    </source>
</evidence>
<dbReference type="GO" id="GO:0006777">
    <property type="term" value="P:Mo-molybdopterin cofactor biosynthetic process"/>
    <property type="evidence" value="ECO:0007669"/>
    <property type="project" value="UniProtKB-KW"/>
</dbReference>
<dbReference type="EMBL" id="JADEXN010000167">
    <property type="protein sequence ID" value="MBE9041231.1"/>
    <property type="molecule type" value="Genomic_DNA"/>
</dbReference>
<dbReference type="Gene3D" id="3.90.550.10">
    <property type="entry name" value="Spore Coat Polysaccharide Biosynthesis Protein SpsA, Chain A"/>
    <property type="match status" value="1"/>
</dbReference>
<evidence type="ECO:0000256" key="2">
    <source>
        <dbReference type="ARBA" id="ARBA00022679"/>
    </source>
</evidence>
<comment type="caution">
    <text evidence="8">Lacks conserved residue(s) required for the propagation of feature annotation.</text>
</comment>
<dbReference type="PANTHER" id="PTHR19136:SF81">
    <property type="entry name" value="MOLYBDENUM COFACTOR GUANYLYLTRANSFERASE"/>
    <property type="match status" value="1"/>
</dbReference>
<comment type="similarity">
    <text evidence="8">Belongs to the MobA family.</text>
</comment>
<feature type="binding site" evidence="8">
    <location>
        <position position="100"/>
    </location>
    <ligand>
        <name>Mg(2+)</name>
        <dbReference type="ChEBI" id="CHEBI:18420"/>
    </ligand>
</feature>
<dbReference type="GO" id="GO:0046872">
    <property type="term" value="F:metal ion binding"/>
    <property type="evidence" value="ECO:0007669"/>
    <property type="project" value="UniProtKB-KW"/>
</dbReference>
<reference evidence="10" key="1">
    <citation type="submission" date="2020-10" db="EMBL/GenBank/DDBJ databases">
        <authorList>
            <person name="Castelo-Branco R."/>
            <person name="Eusebio N."/>
            <person name="Adriana R."/>
            <person name="Vieira A."/>
            <person name="Brugerolle De Fraissinette N."/>
            <person name="Rezende De Castro R."/>
            <person name="Schneider M.P."/>
            <person name="Vasconcelos V."/>
            <person name="Leao P.N."/>
        </authorList>
    </citation>
    <scope>NUCLEOTIDE SEQUENCE</scope>
    <source>
        <strain evidence="10">LEGE 11467</strain>
    </source>
</reference>
<evidence type="ECO:0000256" key="7">
    <source>
        <dbReference type="ARBA" id="ARBA00023150"/>
    </source>
</evidence>
<dbReference type="RefSeq" id="WP_264321452.1">
    <property type="nucleotide sequence ID" value="NZ_JADEXN010000167.1"/>
</dbReference>
<comment type="cofactor">
    <cofactor evidence="8">
        <name>Mg(2+)</name>
        <dbReference type="ChEBI" id="CHEBI:18420"/>
    </cofactor>
</comment>
<dbReference type="AlphaFoldDB" id="A0A928Z9Z0"/>
<evidence type="ECO:0000313" key="11">
    <source>
        <dbReference type="Proteomes" id="UP000621799"/>
    </source>
</evidence>
<gene>
    <name evidence="8" type="primary">mobA</name>
    <name evidence="10" type="ORF">IQ235_10615</name>
</gene>
<proteinExistence type="inferred from homology"/>
<name>A0A928Z9Z0_9CYAN</name>
<dbReference type="NCBIfam" id="NF002741">
    <property type="entry name" value="PRK02726.1"/>
    <property type="match status" value="1"/>
</dbReference>
<dbReference type="Pfam" id="PF12804">
    <property type="entry name" value="NTP_transf_3"/>
    <property type="match status" value="1"/>
</dbReference>
<evidence type="ECO:0000256" key="8">
    <source>
        <dbReference type="HAMAP-Rule" id="MF_00316"/>
    </source>
</evidence>
<dbReference type="Proteomes" id="UP000621799">
    <property type="component" value="Unassembled WGS sequence"/>
</dbReference>
<keyword evidence="5 8" id="KW-0460">Magnesium</keyword>
<organism evidence="10 11">
    <name type="scientific">Zarconia navalis LEGE 11467</name>
    <dbReference type="NCBI Taxonomy" id="1828826"/>
    <lineage>
        <taxon>Bacteria</taxon>
        <taxon>Bacillati</taxon>
        <taxon>Cyanobacteriota</taxon>
        <taxon>Cyanophyceae</taxon>
        <taxon>Oscillatoriophycideae</taxon>
        <taxon>Oscillatoriales</taxon>
        <taxon>Oscillatoriales incertae sedis</taxon>
        <taxon>Zarconia</taxon>
        <taxon>Zarconia navalis</taxon>
    </lineage>
</organism>
<dbReference type="GO" id="GO:0061603">
    <property type="term" value="F:molybdenum cofactor guanylyltransferase activity"/>
    <property type="evidence" value="ECO:0007669"/>
    <property type="project" value="UniProtKB-EC"/>
</dbReference>
<dbReference type="InterPro" id="IPR029044">
    <property type="entry name" value="Nucleotide-diphossugar_trans"/>
</dbReference>
<dbReference type="PANTHER" id="PTHR19136">
    <property type="entry name" value="MOLYBDENUM COFACTOR GUANYLYLTRANSFERASE"/>
    <property type="match status" value="1"/>
</dbReference>
<keyword evidence="3 8" id="KW-0479">Metal-binding</keyword>
<feature type="binding site" evidence="8">
    <location>
        <position position="23"/>
    </location>
    <ligand>
        <name>GTP</name>
        <dbReference type="ChEBI" id="CHEBI:37565"/>
    </ligand>
</feature>
<feature type="binding site" evidence="8">
    <location>
        <begin position="11"/>
        <end position="13"/>
    </location>
    <ligand>
        <name>GTP</name>
        <dbReference type="ChEBI" id="CHEBI:37565"/>
    </ligand>
</feature>
<keyword evidence="7 8" id="KW-0501">Molybdenum cofactor biosynthesis</keyword>
<comment type="catalytic activity">
    <reaction evidence="8">
        <text>Mo-molybdopterin + GTP + H(+) = Mo-molybdopterin guanine dinucleotide + diphosphate</text>
        <dbReference type="Rhea" id="RHEA:34243"/>
        <dbReference type="ChEBI" id="CHEBI:15378"/>
        <dbReference type="ChEBI" id="CHEBI:33019"/>
        <dbReference type="ChEBI" id="CHEBI:37565"/>
        <dbReference type="ChEBI" id="CHEBI:71302"/>
        <dbReference type="ChEBI" id="CHEBI:71310"/>
        <dbReference type="EC" id="2.7.7.77"/>
    </reaction>
</comment>
<keyword evidence="6 8" id="KW-0342">GTP-binding</keyword>
<evidence type="ECO:0000259" key="9">
    <source>
        <dbReference type="Pfam" id="PF12804"/>
    </source>
</evidence>
<dbReference type="HAMAP" id="MF_00316">
    <property type="entry name" value="MobA"/>
    <property type="match status" value="1"/>
</dbReference>
<feature type="binding site" evidence="8">
    <location>
        <position position="100"/>
    </location>
    <ligand>
        <name>GTP</name>
        <dbReference type="ChEBI" id="CHEBI:37565"/>
    </ligand>
</feature>
<dbReference type="EC" id="2.7.7.77" evidence="8"/>
<accession>A0A928Z9Z0</accession>
<dbReference type="SUPFAM" id="SSF53448">
    <property type="entry name" value="Nucleotide-diphospho-sugar transferases"/>
    <property type="match status" value="1"/>
</dbReference>
<comment type="caution">
    <text evidence="10">The sequence shown here is derived from an EMBL/GenBank/DDBJ whole genome shotgun (WGS) entry which is preliminary data.</text>
</comment>
<dbReference type="InterPro" id="IPR013482">
    <property type="entry name" value="Molybde_CF_guanTrfase"/>
</dbReference>
<keyword evidence="10" id="KW-0548">Nucleotidyltransferase</keyword>
<dbReference type="CDD" id="cd02503">
    <property type="entry name" value="MobA"/>
    <property type="match status" value="1"/>
</dbReference>
<dbReference type="GO" id="GO:0005737">
    <property type="term" value="C:cytoplasm"/>
    <property type="evidence" value="ECO:0007669"/>
    <property type="project" value="UniProtKB-SubCell"/>
</dbReference>
<comment type="function">
    <text evidence="8">Transfers a GMP moiety from GTP to Mo-molybdopterin (Mo-MPT) cofactor (Moco or molybdenum cofactor) to form Mo-molybdopterin guanine dinucleotide (Mo-MGD) cofactor.</text>
</comment>
<evidence type="ECO:0000256" key="6">
    <source>
        <dbReference type="ARBA" id="ARBA00023134"/>
    </source>
</evidence>
<comment type="subcellular location">
    <subcellularLocation>
        <location evidence="8">Cytoplasm</location>
    </subcellularLocation>
</comment>
<comment type="domain">
    <text evidence="8">The N-terminal domain determines nucleotide recognition and specific binding, while the C-terminal domain determines the specific binding to the target protein.</text>
</comment>
<keyword evidence="11" id="KW-1185">Reference proteome</keyword>
<sequence>MNQQSLNVLILAGGKSSRMGQDKALVPWDGVPLLQRVYRTATELNARVWVMTPWPDRYGEILPPNCQWLTESQPGGGPLVALSVAFSQLSGEWILLLGCDLPLLRADILRGWIDRLDTLPASVRAMVPQQDEGWEPLCGFYRKDVQPELEQFLATGGRSFQNWLPQISVHPLSVSDAEAKMLRNCNAPEDLPG</sequence>
<protein>
    <recommendedName>
        <fullName evidence="8">Probable molybdenum cofactor guanylyltransferase</fullName>
        <shortName evidence="8">MoCo guanylyltransferase</shortName>
        <ecNumber evidence="8">2.7.7.77</ecNumber>
    </recommendedName>
    <alternativeName>
        <fullName evidence="8">GTP:molybdopterin guanylyltransferase</fullName>
    </alternativeName>
    <alternativeName>
        <fullName evidence="8">Mo-MPT guanylyltransferase</fullName>
    </alternativeName>
    <alternativeName>
        <fullName evidence="8">Molybdopterin guanylyltransferase</fullName>
    </alternativeName>
    <alternativeName>
        <fullName evidence="8">Molybdopterin-guanine dinucleotide synthase</fullName>
        <shortName evidence="8">MGD synthase</shortName>
    </alternativeName>
</protein>
<evidence type="ECO:0000256" key="4">
    <source>
        <dbReference type="ARBA" id="ARBA00022741"/>
    </source>
</evidence>
<evidence type="ECO:0000256" key="5">
    <source>
        <dbReference type="ARBA" id="ARBA00022842"/>
    </source>
</evidence>